<protein>
    <submittedName>
        <fullName evidence="1">Uncharacterized protein</fullName>
    </submittedName>
</protein>
<sequence>MKPHSVSGDGSLGNESGITIGEKFRRVYEAAVMAMTTDSLEQRRIVMSKQSERRHRANEPIRTMMFLGSWSHT</sequence>
<accession>A0ACB9KVV0</accession>
<evidence type="ECO:0000313" key="1">
    <source>
        <dbReference type="EMBL" id="KAI4301383.1"/>
    </source>
</evidence>
<gene>
    <name evidence="1" type="ORF">L6164_034667</name>
</gene>
<name>A0ACB9KVV0_BAUVA</name>
<dbReference type="Proteomes" id="UP000828941">
    <property type="component" value="Chromosome 13"/>
</dbReference>
<dbReference type="EMBL" id="CM039438">
    <property type="protein sequence ID" value="KAI4301383.1"/>
    <property type="molecule type" value="Genomic_DNA"/>
</dbReference>
<keyword evidence="2" id="KW-1185">Reference proteome</keyword>
<proteinExistence type="predicted"/>
<organism evidence="1 2">
    <name type="scientific">Bauhinia variegata</name>
    <name type="common">Purple orchid tree</name>
    <name type="synonym">Phanera variegata</name>
    <dbReference type="NCBI Taxonomy" id="167791"/>
    <lineage>
        <taxon>Eukaryota</taxon>
        <taxon>Viridiplantae</taxon>
        <taxon>Streptophyta</taxon>
        <taxon>Embryophyta</taxon>
        <taxon>Tracheophyta</taxon>
        <taxon>Spermatophyta</taxon>
        <taxon>Magnoliopsida</taxon>
        <taxon>eudicotyledons</taxon>
        <taxon>Gunneridae</taxon>
        <taxon>Pentapetalae</taxon>
        <taxon>rosids</taxon>
        <taxon>fabids</taxon>
        <taxon>Fabales</taxon>
        <taxon>Fabaceae</taxon>
        <taxon>Cercidoideae</taxon>
        <taxon>Cercideae</taxon>
        <taxon>Bauhiniinae</taxon>
        <taxon>Bauhinia</taxon>
    </lineage>
</organism>
<evidence type="ECO:0000313" key="2">
    <source>
        <dbReference type="Proteomes" id="UP000828941"/>
    </source>
</evidence>
<comment type="caution">
    <text evidence="1">The sequence shown here is derived from an EMBL/GenBank/DDBJ whole genome shotgun (WGS) entry which is preliminary data.</text>
</comment>
<reference evidence="1 2" key="1">
    <citation type="journal article" date="2022" name="DNA Res.">
        <title>Chromosomal-level genome assembly of the orchid tree Bauhinia variegata (Leguminosae; Cercidoideae) supports the allotetraploid origin hypothesis of Bauhinia.</title>
        <authorList>
            <person name="Zhong Y."/>
            <person name="Chen Y."/>
            <person name="Zheng D."/>
            <person name="Pang J."/>
            <person name="Liu Y."/>
            <person name="Luo S."/>
            <person name="Meng S."/>
            <person name="Qian L."/>
            <person name="Wei D."/>
            <person name="Dai S."/>
            <person name="Zhou R."/>
        </authorList>
    </citation>
    <scope>NUCLEOTIDE SEQUENCE [LARGE SCALE GENOMIC DNA]</scope>
    <source>
        <strain evidence="1">BV-YZ2020</strain>
    </source>
</reference>